<accession>A0A8H7Y413</accession>
<proteinExistence type="predicted"/>
<comment type="caution">
    <text evidence="1">The sequence shown here is derived from an EMBL/GenBank/DDBJ whole genome shotgun (WGS) entry which is preliminary data.</text>
</comment>
<evidence type="ECO:0000313" key="1">
    <source>
        <dbReference type="EMBL" id="KAG5170549.1"/>
    </source>
</evidence>
<dbReference type="AlphaFoldDB" id="A0A8H7Y413"/>
<reference evidence="1" key="1">
    <citation type="submission" date="2021-02" db="EMBL/GenBank/DDBJ databases">
        <title>Psilocybe cubensis genome.</title>
        <authorList>
            <person name="Mckernan K.J."/>
            <person name="Crawford S."/>
            <person name="Trippe A."/>
            <person name="Kane L.T."/>
            <person name="Mclaughlin S."/>
        </authorList>
    </citation>
    <scope>NUCLEOTIDE SEQUENCE [LARGE SCALE GENOMIC DNA]</scope>
    <source>
        <strain evidence="1">MGC-MH-2018</strain>
    </source>
</reference>
<gene>
    <name evidence="1" type="ORF">JR316_004938</name>
</gene>
<organism evidence="1">
    <name type="scientific">Psilocybe cubensis</name>
    <name type="common">Psychedelic mushroom</name>
    <name type="synonym">Stropharia cubensis</name>
    <dbReference type="NCBI Taxonomy" id="181762"/>
    <lineage>
        <taxon>Eukaryota</taxon>
        <taxon>Fungi</taxon>
        <taxon>Dikarya</taxon>
        <taxon>Basidiomycota</taxon>
        <taxon>Agaricomycotina</taxon>
        <taxon>Agaricomycetes</taxon>
        <taxon>Agaricomycetidae</taxon>
        <taxon>Agaricales</taxon>
        <taxon>Agaricineae</taxon>
        <taxon>Strophariaceae</taxon>
        <taxon>Psilocybe</taxon>
    </lineage>
</organism>
<protein>
    <submittedName>
        <fullName evidence="1">Uncharacterized protein</fullName>
    </submittedName>
</protein>
<dbReference type="EMBL" id="JAFIQS010000004">
    <property type="protein sequence ID" value="KAG5170549.1"/>
    <property type="molecule type" value="Genomic_DNA"/>
</dbReference>
<name>A0A8H7Y413_PSICU</name>
<sequence length="152" mass="17224">MGKERQVTVDDFLDREFKQWEKAHVKMKDAPPPDGHDYLKHANNLLALLEAVGVPDINPSAKLVMTSFKAAVAFEQDRRENDARVTAVFLAQTDVMRVLLDVDGLSNKRRNRSNTEMLRSEATLNDILLAVQKEIKACGNSIDTYYKESRFG</sequence>